<dbReference type="PRINTS" id="PR00035">
    <property type="entry name" value="HTHGNTR"/>
</dbReference>
<reference evidence="8" key="1">
    <citation type="journal article" date="2018" name="Front. Microbiol.">
        <title>Genome-Based Analysis Reveals the Taxonomy and Diversity of the Family Idiomarinaceae.</title>
        <authorList>
            <person name="Liu Y."/>
            <person name="Lai Q."/>
            <person name="Shao Z."/>
        </authorList>
    </citation>
    <scope>NUCLEOTIDE SEQUENCE [LARGE SCALE GENOMIC DNA]</scope>
    <source>
        <strain evidence="8">SW15</strain>
    </source>
</reference>
<dbReference type="PANTHER" id="PTHR46577:SF1">
    <property type="entry name" value="HTH-TYPE TRANSCRIPTIONAL REGULATORY PROTEIN GABR"/>
    <property type="match status" value="1"/>
</dbReference>
<dbReference type="Gene3D" id="3.40.640.10">
    <property type="entry name" value="Type I PLP-dependent aspartate aminotransferase-like (Major domain)"/>
    <property type="match status" value="1"/>
</dbReference>
<dbReference type="GO" id="GO:0008483">
    <property type="term" value="F:transaminase activity"/>
    <property type="evidence" value="ECO:0007669"/>
    <property type="project" value="UniProtKB-KW"/>
</dbReference>
<protein>
    <submittedName>
        <fullName evidence="7">PLP-dependent aminotransferase family protein</fullName>
    </submittedName>
</protein>
<comment type="caution">
    <text evidence="7">The sequence shown here is derived from an EMBL/GenBank/DDBJ whole genome shotgun (WGS) entry which is preliminary data.</text>
</comment>
<dbReference type="PANTHER" id="PTHR46577">
    <property type="entry name" value="HTH-TYPE TRANSCRIPTIONAL REGULATORY PROTEIN GABR"/>
    <property type="match status" value="1"/>
</dbReference>
<dbReference type="InterPro" id="IPR036390">
    <property type="entry name" value="WH_DNA-bd_sf"/>
</dbReference>
<keyword evidence="4" id="KW-0238">DNA-binding</keyword>
<evidence type="ECO:0000256" key="5">
    <source>
        <dbReference type="ARBA" id="ARBA00023163"/>
    </source>
</evidence>
<evidence type="ECO:0000313" key="8">
    <source>
        <dbReference type="Proteomes" id="UP000286678"/>
    </source>
</evidence>
<dbReference type="SUPFAM" id="SSF46785">
    <property type="entry name" value="Winged helix' DNA-binding domain"/>
    <property type="match status" value="1"/>
</dbReference>
<dbReference type="Proteomes" id="UP000286678">
    <property type="component" value="Unassembled WGS sequence"/>
</dbReference>
<proteinExistence type="inferred from homology"/>
<sequence>MMQPLFVLDNDSPANLQQQLIQKLIQAIQNGHFACGSKMPSTRKLAEQLGIARNTVVNAYEQLIDEGYLISKERSGIYVAEDLYEQHAQNASHKKPNQENQQHEQNWQQRINKLRLDKLASPYPHNWQQYPFPFIDGQFDPSLFPVQQWRECSKLSLNVNEIKTWASDSGHDDDALLAEEIRTKVLPRRGIYANPDEILVTLGSQHGLYLLTKLLLNNQTLITVEEPGYPGIRQLAHQAYSPIHHAEVDEHGIIPEQIPQHTDLLYVTPSHQMPTAVTMPQQRREALIAKANDDDFIIVEDDYASESNFMSSPHPAIKSLDSQGRVIYVSSFSKVLAPGLRLGFMVGPAPLIKQARQLRTLISRHPPANNQRVMGLFLSLGYYDQALRKLNQEMAVRWQELREALNHYLSTHIVTSRTMGGSTCWIEGPSQLDGQQFAAEAAKHGVLIEPVQRFFASTRNNGNGGNNGAPQNYFRLGVSSIPTDKIREGIELLAQIMRQWQDDSSGTDTARSTNQQNWGKRLKGEQLRDFASRVEFIGQTVFGDPYRIRLYADGSMAGWEGYQDERQDKGQWWLEGDRWFRQWKDWSYGETLGFEIYIQKNRINWVRDGKRVDSAFYLLHSNEPATETSS</sequence>
<evidence type="ECO:0000256" key="1">
    <source>
        <dbReference type="ARBA" id="ARBA00005384"/>
    </source>
</evidence>
<evidence type="ECO:0000256" key="3">
    <source>
        <dbReference type="ARBA" id="ARBA00023015"/>
    </source>
</evidence>
<dbReference type="EMBL" id="PIPT01000008">
    <property type="protein sequence ID" value="RUO46565.1"/>
    <property type="molecule type" value="Genomic_DNA"/>
</dbReference>
<dbReference type="InterPro" id="IPR004839">
    <property type="entry name" value="Aminotransferase_I/II_large"/>
</dbReference>
<dbReference type="InterPro" id="IPR000524">
    <property type="entry name" value="Tscrpt_reg_HTH_GntR"/>
</dbReference>
<dbReference type="CDD" id="cd07377">
    <property type="entry name" value="WHTH_GntR"/>
    <property type="match status" value="1"/>
</dbReference>
<dbReference type="CDD" id="cd00609">
    <property type="entry name" value="AAT_like"/>
    <property type="match status" value="1"/>
</dbReference>
<keyword evidence="8" id="KW-1185">Reference proteome</keyword>
<accession>A0A432XCZ2</accession>
<keyword evidence="2" id="KW-0663">Pyridoxal phosphate</keyword>
<evidence type="ECO:0000259" key="6">
    <source>
        <dbReference type="PROSITE" id="PS50949"/>
    </source>
</evidence>
<dbReference type="SMART" id="SM00345">
    <property type="entry name" value="HTH_GNTR"/>
    <property type="match status" value="1"/>
</dbReference>
<dbReference type="SUPFAM" id="SSF53383">
    <property type="entry name" value="PLP-dependent transferases"/>
    <property type="match status" value="1"/>
</dbReference>
<dbReference type="RefSeq" id="WP_126834385.1">
    <property type="nucleotide sequence ID" value="NZ_PIPT01000008.1"/>
</dbReference>
<keyword evidence="5" id="KW-0804">Transcription</keyword>
<dbReference type="Pfam" id="PF00155">
    <property type="entry name" value="Aminotran_1_2"/>
    <property type="match status" value="1"/>
</dbReference>
<dbReference type="Pfam" id="PF00392">
    <property type="entry name" value="GntR"/>
    <property type="match status" value="1"/>
</dbReference>
<dbReference type="InterPro" id="IPR036388">
    <property type="entry name" value="WH-like_DNA-bd_sf"/>
</dbReference>
<dbReference type="PROSITE" id="PS50949">
    <property type="entry name" value="HTH_GNTR"/>
    <property type="match status" value="1"/>
</dbReference>
<gene>
    <name evidence="7" type="ORF">CWE21_10430</name>
</gene>
<dbReference type="AlphaFoldDB" id="A0A432XCZ2"/>
<dbReference type="OrthoDB" id="9808770at2"/>
<dbReference type="InterPro" id="IPR015424">
    <property type="entry name" value="PyrdxlP-dep_Trfase"/>
</dbReference>
<dbReference type="InterPro" id="IPR051446">
    <property type="entry name" value="HTH_trans_reg/aminotransferase"/>
</dbReference>
<dbReference type="GO" id="GO:0030170">
    <property type="term" value="F:pyridoxal phosphate binding"/>
    <property type="evidence" value="ECO:0007669"/>
    <property type="project" value="InterPro"/>
</dbReference>
<dbReference type="GO" id="GO:0003700">
    <property type="term" value="F:DNA-binding transcription factor activity"/>
    <property type="evidence" value="ECO:0007669"/>
    <property type="project" value="InterPro"/>
</dbReference>
<comment type="similarity">
    <text evidence="1">In the C-terminal section; belongs to the class-I pyridoxal-phosphate-dependent aminotransferase family.</text>
</comment>
<keyword evidence="7" id="KW-0032">Aminotransferase</keyword>
<dbReference type="GO" id="GO:0003677">
    <property type="term" value="F:DNA binding"/>
    <property type="evidence" value="ECO:0007669"/>
    <property type="project" value="UniProtKB-KW"/>
</dbReference>
<evidence type="ECO:0000313" key="7">
    <source>
        <dbReference type="EMBL" id="RUO46565.1"/>
    </source>
</evidence>
<keyword evidence="7" id="KW-0808">Transferase</keyword>
<dbReference type="Gene3D" id="1.10.10.10">
    <property type="entry name" value="Winged helix-like DNA-binding domain superfamily/Winged helix DNA-binding domain"/>
    <property type="match status" value="1"/>
</dbReference>
<name>A0A432XCZ2_9GAMM</name>
<evidence type="ECO:0000256" key="4">
    <source>
        <dbReference type="ARBA" id="ARBA00023125"/>
    </source>
</evidence>
<feature type="domain" description="HTH gntR-type" evidence="6">
    <location>
        <begin position="14"/>
        <end position="82"/>
    </location>
</feature>
<organism evidence="7 8">
    <name type="scientific">Pseudidiomarina aquimaris</name>
    <dbReference type="NCBI Taxonomy" id="641841"/>
    <lineage>
        <taxon>Bacteria</taxon>
        <taxon>Pseudomonadati</taxon>
        <taxon>Pseudomonadota</taxon>
        <taxon>Gammaproteobacteria</taxon>
        <taxon>Alteromonadales</taxon>
        <taxon>Idiomarinaceae</taxon>
        <taxon>Pseudidiomarina</taxon>
    </lineage>
</organism>
<evidence type="ECO:0000256" key="2">
    <source>
        <dbReference type="ARBA" id="ARBA00022898"/>
    </source>
</evidence>
<keyword evidence="3" id="KW-0805">Transcription regulation</keyword>
<dbReference type="InterPro" id="IPR015421">
    <property type="entry name" value="PyrdxlP-dep_Trfase_major"/>
</dbReference>